<feature type="compositionally biased region" description="Basic and acidic residues" evidence="1">
    <location>
        <begin position="286"/>
        <end position="299"/>
    </location>
</feature>
<name>A0A9P8CQA5_9HYPO</name>
<gene>
    <name evidence="2" type="ORF">F5Z01DRAFT_635336</name>
</gene>
<feature type="region of interest" description="Disordered" evidence="1">
    <location>
        <begin position="197"/>
        <end position="306"/>
    </location>
</feature>
<sequence>MGLRFFVAPVESDLPPRTSLRKSTARTRGVSRGGIRIEFGRRINRRTGPVEVNAAGLTRYLSDNLNDDRVHGADRRSNRYEPIRQIRHRPRVSRDQALLRELAEYIQNKFEVSWEQLTPEDIRQRGVLRLELTRLFGRNWASRDFCQSQQDLENRTWMLLHGQADGGPRLETRDHGGSLQGPYYLDLPPPPIWAIRGTIPRGIERPSRGEDYNGLGDRTRSPSPGHWDTLLTTLTPDPQPPSASTSFVSNSAAQSAMAASSSNTSQSEHHGATIQDGPCESDAEDEPSRPRSNQEETSRTADSAEQMDAVVGEWTGLRSRPSSERYPQLFSQLSDYLDNHPTRGTRAEVVSAFTEFMDMHIMLSRLPGASQEPPDNVVSMFVQFWDSRNGA</sequence>
<comment type="caution">
    <text evidence="2">The sequence shown here is derived from an EMBL/GenBank/DDBJ whole genome shotgun (WGS) entry which is preliminary data.</text>
</comment>
<organism evidence="2 3">
    <name type="scientific">Emericellopsis atlantica</name>
    <dbReference type="NCBI Taxonomy" id="2614577"/>
    <lineage>
        <taxon>Eukaryota</taxon>
        <taxon>Fungi</taxon>
        <taxon>Dikarya</taxon>
        <taxon>Ascomycota</taxon>
        <taxon>Pezizomycotina</taxon>
        <taxon>Sordariomycetes</taxon>
        <taxon>Hypocreomycetidae</taxon>
        <taxon>Hypocreales</taxon>
        <taxon>Bionectriaceae</taxon>
        <taxon>Emericellopsis</taxon>
    </lineage>
</organism>
<keyword evidence="3" id="KW-1185">Reference proteome</keyword>
<evidence type="ECO:0000313" key="2">
    <source>
        <dbReference type="EMBL" id="KAG9255719.1"/>
    </source>
</evidence>
<dbReference type="AlphaFoldDB" id="A0A9P8CQA5"/>
<dbReference type="RefSeq" id="XP_046119643.1">
    <property type="nucleotide sequence ID" value="XM_046262141.1"/>
</dbReference>
<dbReference type="Proteomes" id="UP000887229">
    <property type="component" value="Unassembled WGS sequence"/>
</dbReference>
<dbReference type="EMBL" id="MU251250">
    <property type="protein sequence ID" value="KAG9255719.1"/>
    <property type="molecule type" value="Genomic_DNA"/>
</dbReference>
<feature type="compositionally biased region" description="Basic and acidic residues" evidence="1">
    <location>
        <begin position="202"/>
        <end position="211"/>
    </location>
</feature>
<protein>
    <submittedName>
        <fullName evidence="2">Uncharacterized protein</fullName>
    </submittedName>
</protein>
<reference evidence="2" key="1">
    <citation type="journal article" date="2021" name="IMA Fungus">
        <title>Genomic characterization of three marine fungi, including Emericellopsis atlantica sp. nov. with signatures of a generalist lifestyle and marine biomass degradation.</title>
        <authorList>
            <person name="Hagestad O.C."/>
            <person name="Hou L."/>
            <person name="Andersen J.H."/>
            <person name="Hansen E.H."/>
            <person name="Altermark B."/>
            <person name="Li C."/>
            <person name="Kuhnert E."/>
            <person name="Cox R.J."/>
            <person name="Crous P.W."/>
            <person name="Spatafora J.W."/>
            <person name="Lail K."/>
            <person name="Amirebrahimi M."/>
            <person name="Lipzen A."/>
            <person name="Pangilinan J."/>
            <person name="Andreopoulos W."/>
            <person name="Hayes R.D."/>
            <person name="Ng V."/>
            <person name="Grigoriev I.V."/>
            <person name="Jackson S.A."/>
            <person name="Sutton T.D.S."/>
            <person name="Dobson A.D.W."/>
            <person name="Rama T."/>
        </authorList>
    </citation>
    <scope>NUCLEOTIDE SEQUENCE</scope>
    <source>
        <strain evidence="2">TS7</strain>
    </source>
</reference>
<proteinExistence type="predicted"/>
<evidence type="ECO:0000256" key="1">
    <source>
        <dbReference type="SAM" id="MobiDB-lite"/>
    </source>
</evidence>
<evidence type="ECO:0000313" key="3">
    <source>
        <dbReference type="Proteomes" id="UP000887229"/>
    </source>
</evidence>
<accession>A0A9P8CQA5</accession>
<feature type="compositionally biased region" description="Low complexity" evidence="1">
    <location>
        <begin position="249"/>
        <end position="266"/>
    </location>
</feature>
<dbReference type="GeneID" id="70293044"/>